<dbReference type="InterPro" id="IPR003012">
    <property type="entry name" value="Tet_transcr_reg_TetR"/>
</dbReference>
<evidence type="ECO:0000256" key="6">
    <source>
        <dbReference type="PROSITE-ProRule" id="PRU00335"/>
    </source>
</evidence>
<evidence type="ECO:0000256" key="3">
    <source>
        <dbReference type="ARBA" id="ARBA00023015"/>
    </source>
</evidence>
<feature type="region of interest" description="Disordered" evidence="7">
    <location>
        <begin position="211"/>
        <end position="231"/>
    </location>
</feature>
<keyword evidence="3" id="KW-0805">Transcription regulation</keyword>
<evidence type="ECO:0000256" key="2">
    <source>
        <dbReference type="ARBA" id="ARBA00022491"/>
    </source>
</evidence>
<evidence type="ECO:0000313" key="10">
    <source>
        <dbReference type="Proteomes" id="UP000000552"/>
    </source>
</evidence>
<dbReference type="PANTHER" id="PTHR30055:SF234">
    <property type="entry name" value="HTH-TYPE TRANSCRIPTIONAL REGULATOR BETI"/>
    <property type="match status" value="1"/>
</dbReference>
<dbReference type="Pfam" id="PF00440">
    <property type="entry name" value="TetR_N"/>
    <property type="match status" value="1"/>
</dbReference>
<accession>Q98IT4</accession>
<proteinExistence type="predicted"/>
<dbReference type="InterPro" id="IPR004111">
    <property type="entry name" value="Repressor_TetR_C"/>
</dbReference>
<dbReference type="PROSITE" id="PS50977">
    <property type="entry name" value="HTH_TETR_2"/>
    <property type="match status" value="1"/>
</dbReference>
<dbReference type="SUPFAM" id="SSF46689">
    <property type="entry name" value="Homeodomain-like"/>
    <property type="match status" value="1"/>
</dbReference>
<dbReference type="PRINTS" id="PR00455">
    <property type="entry name" value="HTHTETR"/>
</dbReference>
<keyword evidence="4 6" id="KW-0238">DNA-binding</keyword>
<evidence type="ECO:0000313" key="9">
    <source>
        <dbReference type="EMBL" id="BAB49432.1"/>
    </source>
</evidence>
<reference evidence="9 10" key="1">
    <citation type="journal article" date="2000" name="DNA Res.">
        <title>Complete genome structure of the nitrogen-fixing symbiotic bacterium Mesorhizobium loti.</title>
        <authorList>
            <person name="Kaneko T."/>
            <person name="Nakamura Y."/>
            <person name="Sato S."/>
            <person name="Asamizu E."/>
            <person name="Kato T."/>
            <person name="Sasamoto S."/>
            <person name="Watanabe A."/>
            <person name="Idesawa K."/>
            <person name="Ishikawa A."/>
            <person name="Kawashima K."/>
            <person name="Kimura T."/>
            <person name="Kishida Y."/>
            <person name="Kiyokawa C."/>
            <person name="Kohara M."/>
            <person name="Matsumoto M."/>
            <person name="Matsuno A."/>
            <person name="Mochizuki Y."/>
            <person name="Nakayama S."/>
            <person name="Nakazaki N."/>
            <person name="Shimpo S."/>
            <person name="Sugimoto M."/>
            <person name="Takeuchi C."/>
            <person name="Yamada M."/>
            <person name="Tabata S."/>
        </authorList>
    </citation>
    <scope>NUCLEOTIDE SEQUENCE [LARGE SCALE GENOMIC DNA]</scope>
    <source>
        <strain evidence="10">LMG 29417 / CECT 9101 / MAFF 303099</strain>
    </source>
</reference>
<evidence type="ECO:0000256" key="1">
    <source>
        <dbReference type="ARBA" id="ARBA00002856"/>
    </source>
</evidence>
<comment type="function">
    <text evidence="1">TetR is the repressor of the tetracycline resistance element; its N-terminal region forms a helix-turn-helix structure and binds DNA. Binding of tetracycline to TetR reduces the repressor affinity for the tetracycline resistance gene (tetA) promoter operator sites.</text>
</comment>
<feature type="DNA-binding region" description="H-T-H motif" evidence="6">
    <location>
        <begin position="31"/>
        <end position="50"/>
    </location>
</feature>
<dbReference type="SUPFAM" id="SSF48498">
    <property type="entry name" value="Tetracyclin repressor-like, C-terminal domain"/>
    <property type="match status" value="1"/>
</dbReference>
<dbReference type="Gene3D" id="1.10.357.10">
    <property type="entry name" value="Tetracycline Repressor, domain 2"/>
    <property type="match status" value="1"/>
</dbReference>
<dbReference type="Pfam" id="PF02909">
    <property type="entry name" value="TetR_C_1"/>
    <property type="match status" value="1"/>
</dbReference>
<evidence type="ECO:0000259" key="8">
    <source>
        <dbReference type="PROSITE" id="PS50977"/>
    </source>
</evidence>
<keyword evidence="5" id="KW-0804">Transcription</keyword>
<gene>
    <name evidence="9" type="ordered locus">mll2260</name>
</gene>
<sequence length="231" mass="25501">MGKKARPPLDRAKVVATALGLLGEVGLEGLTVRRLAKELDVQNPTLYWHIKDKQALVDEMADALLAAWYRPPRREVSWQVWLRSSCRRFREAMLSCRDGARLVAAADISRTALMRMVEDSLKILLRAGFPAGDALSSVLVALHFTLGTTFEEQADPAVSVPPETRLDAARFPTISMVLEEVRKAKKASRMKTPFEEGLSILIAGMGTRLDVNNHGSKTAGRRKPTAARETP</sequence>
<evidence type="ECO:0000256" key="5">
    <source>
        <dbReference type="ARBA" id="ARBA00023163"/>
    </source>
</evidence>
<dbReference type="PANTHER" id="PTHR30055">
    <property type="entry name" value="HTH-TYPE TRANSCRIPTIONAL REGULATOR RUTR"/>
    <property type="match status" value="1"/>
</dbReference>
<dbReference type="GO" id="GO:0003700">
    <property type="term" value="F:DNA-binding transcription factor activity"/>
    <property type="evidence" value="ECO:0007669"/>
    <property type="project" value="TreeGrafter"/>
</dbReference>
<evidence type="ECO:0000256" key="7">
    <source>
        <dbReference type="SAM" id="MobiDB-lite"/>
    </source>
</evidence>
<dbReference type="KEGG" id="mlo:mll2260"/>
<dbReference type="EMBL" id="BA000012">
    <property type="protein sequence ID" value="BAB49432.1"/>
    <property type="molecule type" value="Genomic_DNA"/>
</dbReference>
<dbReference type="InterPro" id="IPR050109">
    <property type="entry name" value="HTH-type_TetR-like_transc_reg"/>
</dbReference>
<dbReference type="AlphaFoldDB" id="Q98IT4"/>
<dbReference type="RefSeq" id="WP_010910784.1">
    <property type="nucleotide sequence ID" value="NC_002678.2"/>
</dbReference>
<dbReference type="InterPro" id="IPR009057">
    <property type="entry name" value="Homeodomain-like_sf"/>
</dbReference>
<feature type="domain" description="HTH tetR-type" evidence="8">
    <location>
        <begin position="8"/>
        <end position="68"/>
    </location>
</feature>
<evidence type="ECO:0000256" key="4">
    <source>
        <dbReference type="ARBA" id="ARBA00023125"/>
    </source>
</evidence>
<dbReference type="Proteomes" id="UP000000552">
    <property type="component" value="Chromosome"/>
</dbReference>
<dbReference type="PRINTS" id="PR00400">
    <property type="entry name" value="TETREPRESSOR"/>
</dbReference>
<protein>
    <submittedName>
        <fullName evidence="9">Probable tetracycline repressor protein</fullName>
    </submittedName>
</protein>
<dbReference type="GO" id="GO:0000976">
    <property type="term" value="F:transcription cis-regulatory region binding"/>
    <property type="evidence" value="ECO:0007669"/>
    <property type="project" value="TreeGrafter"/>
</dbReference>
<dbReference type="InterPro" id="IPR001647">
    <property type="entry name" value="HTH_TetR"/>
</dbReference>
<dbReference type="GO" id="GO:0046677">
    <property type="term" value="P:response to antibiotic"/>
    <property type="evidence" value="ECO:0007669"/>
    <property type="project" value="InterPro"/>
</dbReference>
<keyword evidence="2" id="KW-0678">Repressor</keyword>
<dbReference type="GO" id="GO:0045892">
    <property type="term" value="P:negative regulation of DNA-templated transcription"/>
    <property type="evidence" value="ECO:0007669"/>
    <property type="project" value="InterPro"/>
</dbReference>
<dbReference type="eggNOG" id="COG1309">
    <property type="taxonomic scope" value="Bacteria"/>
</dbReference>
<name>Q98IT4_RHILO</name>
<dbReference type="HOGENOM" id="CLU_069543_2_1_5"/>
<dbReference type="InterPro" id="IPR036271">
    <property type="entry name" value="Tet_transcr_reg_TetR-rel_C_sf"/>
</dbReference>
<organism evidence="9 10">
    <name type="scientific">Mesorhizobium japonicum (strain LMG 29417 / CECT 9101 / MAFF 303099)</name>
    <name type="common">Mesorhizobium loti (strain MAFF 303099)</name>
    <dbReference type="NCBI Taxonomy" id="266835"/>
    <lineage>
        <taxon>Bacteria</taxon>
        <taxon>Pseudomonadati</taxon>
        <taxon>Pseudomonadota</taxon>
        <taxon>Alphaproteobacteria</taxon>
        <taxon>Hyphomicrobiales</taxon>
        <taxon>Phyllobacteriaceae</taxon>
        <taxon>Mesorhizobium</taxon>
    </lineage>
</organism>
<dbReference type="Gene3D" id="1.10.10.60">
    <property type="entry name" value="Homeodomain-like"/>
    <property type="match status" value="1"/>
</dbReference>